<name>A0ACB7Y4H7_9ERIC</name>
<reference evidence="1 2" key="1">
    <citation type="journal article" date="2021" name="Hortic Res">
        <title>High-quality reference genome and annotation aids understanding of berry development for evergreen blueberry (Vaccinium darrowii).</title>
        <authorList>
            <person name="Yu J."/>
            <person name="Hulse-Kemp A.M."/>
            <person name="Babiker E."/>
            <person name="Staton M."/>
        </authorList>
    </citation>
    <scope>NUCLEOTIDE SEQUENCE [LARGE SCALE GENOMIC DNA]</scope>
    <source>
        <strain evidence="2">cv. NJ 8807/NJ 8810</strain>
        <tissue evidence="1">Young leaf</tissue>
    </source>
</reference>
<sequence>MLAYSVKLISRMDPLKYLFEKPALTGKLARWLLMLAEFDIKYITRKSVKGKAVAEFLADHPVEGPEDIEFEFPYENVMTATNDVWMLYFDGAANQKGFGIGVLLVSPEGSHIPLAFKLNFEVTNNQSKYEACIVGMEAALEIGVERLEVVGDSNLVVSQANGEWKVKEDKLKLYHQDLEDLIPRFQTVTFTHVPRLKNRFADALATLASMVEIPAGVKLRPITIEQRDKPVFEYVMIVNEPNDGLPWYHDIWNFIEKGEYPVGTEKKDQIALRRLASQYIICGGKLYRRSHCGTHKLCVHGTEATMIMEEIHEGVCGPHMNGIMLAKKILRQGYYWSTMETECV</sequence>
<organism evidence="1 2">
    <name type="scientific">Vaccinium darrowii</name>
    <dbReference type="NCBI Taxonomy" id="229202"/>
    <lineage>
        <taxon>Eukaryota</taxon>
        <taxon>Viridiplantae</taxon>
        <taxon>Streptophyta</taxon>
        <taxon>Embryophyta</taxon>
        <taxon>Tracheophyta</taxon>
        <taxon>Spermatophyta</taxon>
        <taxon>Magnoliopsida</taxon>
        <taxon>eudicotyledons</taxon>
        <taxon>Gunneridae</taxon>
        <taxon>Pentapetalae</taxon>
        <taxon>asterids</taxon>
        <taxon>Ericales</taxon>
        <taxon>Ericaceae</taxon>
        <taxon>Vaccinioideae</taxon>
        <taxon>Vaccinieae</taxon>
        <taxon>Vaccinium</taxon>
    </lineage>
</organism>
<protein>
    <submittedName>
        <fullName evidence="1">Uncharacterized protein</fullName>
    </submittedName>
</protein>
<evidence type="ECO:0000313" key="2">
    <source>
        <dbReference type="Proteomes" id="UP000828048"/>
    </source>
</evidence>
<accession>A0ACB7Y4H7</accession>
<comment type="caution">
    <text evidence="1">The sequence shown here is derived from an EMBL/GenBank/DDBJ whole genome shotgun (WGS) entry which is preliminary data.</text>
</comment>
<dbReference type="Proteomes" id="UP000828048">
    <property type="component" value="Chromosome 7"/>
</dbReference>
<proteinExistence type="predicted"/>
<dbReference type="EMBL" id="CM037157">
    <property type="protein sequence ID" value="KAH7848295.1"/>
    <property type="molecule type" value="Genomic_DNA"/>
</dbReference>
<gene>
    <name evidence="1" type="ORF">Vadar_000864</name>
</gene>
<keyword evidence="2" id="KW-1185">Reference proteome</keyword>
<evidence type="ECO:0000313" key="1">
    <source>
        <dbReference type="EMBL" id="KAH7848295.1"/>
    </source>
</evidence>